<gene>
    <name evidence="2" type="ORF">S101395_04885</name>
</gene>
<proteinExistence type="predicted"/>
<reference evidence="2 3" key="1">
    <citation type="submission" date="2017-06" db="EMBL/GenBank/DDBJ databases">
        <title>Genome sequence of Bacillus sonorensis strain SRCM101395.</title>
        <authorList>
            <person name="Cho S.H."/>
        </authorList>
    </citation>
    <scope>NUCLEOTIDE SEQUENCE [LARGE SCALE GENOMIC DNA]</scope>
    <source>
        <strain evidence="2 3">SRCM101395</strain>
    </source>
</reference>
<feature type="domain" description="Knr4/Smi1-like" evidence="1">
    <location>
        <begin position="27"/>
        <end position="144"/>
    </location>
</feature>
<protein>
    <recommendedName>
        <fullName evidence="1">Knr4/Smi1-like domain-containing protein</fullName>
    </recommendedName>
</protein>
<name>A0ABM6LPI5_9BACI</name>
<dbReference type="Proteomes" id="UP000196877">
    <property type="component" value="Chromosome"/>
</dbReference>
<dbReference type="InterPro" id="IPR037883">
    <property type="entry name" value="Knr4/Smi1-like_sf"/>
</dbReference>
<keyword evidence="3" id="KW-1185">Reference proteome</keyword>
<dbReference type="SUPFAM" id="SSF160631">
    <property type="entry name" value="SMI1/KNR4-like"/>
    <property type="match status" value="1"/>
</dbReference>
<dbReference type="RefSeq" id="WP_006639937.1">
    <property type="nucleotide sequence ID" value="NZ_BORD01000008.1"/>
</dbReference>
<evidence type="ECO:0000313" key="3">
    <source>
        <dbReference type="Proteomes" id="UP000196877"/>
    </source>
</evidence>
<dbReference type="GeneID" id="92851201"/>
<evidence type="ECO:0000259" key="1">
    <source>
        <dbReference type="SMART" id="SM00860"/>
    </source>
</evidence>
<dbReference type="EMBL" id="CP021920">
    <property type="protein sequence ID" value="ASB91368.1"/>
    <property type="molecule type" value="Genomic_DNA"/>
</dbReference>
<sequence length="155" mass="18608">MYDFEFLNKYVSEIDDPQNQKKKHVIYRLEDDVIEAEERLGKKFPNELREFYLRVGYGFICNLDKTHRDRVMDPHSVADFLLDEDDFIDSSIRELYPENMLVFFEVGEGTYLTLDLDQEQENGICPVYYFEKKIATSLEEFLKKMDEEPDYYIHA</sequence>
<dbReference type="InterPro" id="IPR018958">
    <property type="entry name" value="Knr4/Smi1-like_dom"/>
</dbReference>
<dbReference type="Gene3D" id="3.40.1580.10">
    <property type="entry name" value="SMI1/KNR4-like"/>
    <property type="match status" value="1"/>
</dbReference>
<dbReference type="SMART" id="SM00860">
    <property type="entry name" value="SMI1_KNR4"/>
    <property type="match status" value="1"/>
</dbReference>
<organism evidence="2 3">
    <name type="scientific">Bacillus sonorensis</name>
    <dbReference type="NCBI Taxonomy" id="119858"/>
    <lineage>
        <taxon>Bacteria</taxon>
        <taxon>Bacillati</taxon>
        <taxon>Bacillota</taxon>
        <taxon>Bacilli</taxon>
        <taxon>Bacillales</taxon>
        <taxon>Bacillaceae</taxon>
        <taxon>Bacillus</taxon>
    </lineage>
</organism>
<dbReference type="Pfam" id="PF14568">
    <property type="entry name" value="SUKH_6"/>
    <property type="match status" value="1"/>
</dbReference>
<accession>A0ABM6LPI5</accession>
<evidence type="ECO:0000313" key="2">
    <source>
        <dbReference type="EMBL" id="ASB91368.1"/>
    </source>
</evidence>